<dbReference type="GO" id="GO:0032045">
    <property type="term" value="C:guanyl-nucleotide exchange factor complex"/>
    <property type="evidence" value="ECO:0007669"/>
    <property type="project" value="TreeGrafter"/>
</dbReference>
<keyword evidence="4" id="KW-0344">Guanine-nucleotide releasing factor</keyword>
<dbReference type="CDD" id="cd06224">
    <property type="entry name" value="REM"/>
    <property type="match status" value="1"/>
</dbReference>
<organism evidence="8 9">
    <name type="scientific">Triplophysa rosa</name>
    <name type="common">Cave loach</name>
    <dbReference type="NCBI Taxonomy" id="992332"/>
    <lineage>
        <taxon>Eukaryota</taxon>
        <taxon>Metazoa</taxon>
        <taxon>Chordata</taxon>
        <taxon>Craniata</taxon>
        <taxon>Vertebrata</taxon>
        <taxon>Euteleostomi</taxon>
        <taxon>Actinopterygii</taxon>
        <taxon>Neopterygii</taxon>
        <taxon>Teleostei</taxon>
        <taxon>Ostariophysi</taxon>
        <taxon>Cypriniformes</taxon>
        <taxon>Nemacheilidae</taxon>
        <taxon>Triplophysa</taxon>
    </lineage>
</organism>
<dbReference type="Pfam" id="PF00618">
    <property type="entry name" value="RasGEF_N"/>
    <property type="match status" value="1"/>
</dbReference>
<feature type="compositionally biased region" description="Basic and acidic residues" evidence="5">
    <location>
        <begin position="359"/>
        <end position="373"/>
    </location>
</feature>
<dbReference type="InterPro" id="IPR000651">
    <property type="entry name" value="Ras-like_Gua-exchang_fac_N"/>
</dbReference>
<dbReference type="GO" id="GO:0007264">
    <property type="term" value="P:small GTPase-mediated signal transduction"/>
    <property type="evidence" value="ECO:0007669"/>
    <property type="project" value="InterPro"/>
</dbReference>
<dbReference type="Gene3D" id="3.30.460.10">
    <property type="entry name" value="Beta Polymerase, domain 2"/>
    <property type="match status" value="1"/>
</dbReference>
<dbReference type="SMART" id="SM00750">
    <property type="entry name" value="KIND"/>
    <property type="match status" value="2"/>
</dbReference>
<reference evidence="8" key="1">
    <citation type="submission" date="2021-02" db="EMBL/GenBank/DDBJ databases">
        <title>Comparative genomics reveals that relaxation of natural selection precedes convergent phenotypic evolution of cavefish.</title>
        <authorList>
            <person name="Peng Z."/>
        </authorList>
    </citation>
    <scope>NUCLEOTIDE SEQUENCE</scope>
    <source>
        <tissue evidence="8">Muscle</tissue>
    </source>
</reference>
<feature type="region of interest" description="Disordered" evidence="5">
    <location>
        <begin position="806"/>
        <end position="826"/>
    </location>
</feature>
<keyword evidence="2" id="KW-0548">Nucleotidyltransferase</keyword>
<feature type="region of interest" description="Disordered" evidence="5">
    <location>
        <begin position="1"/>
        <end position="29"/>
    </location>
</feature>
<evidence type="ECO:0000256" key="3">
    <source>
        <dbReference type="ARBA" id="ARBA00022737"/>
    </source>
</evidence>
<dbReference type="EMBL" id="JAFHDT010000009">
    <property type="protein sequence ID" value="KAI7805140.1"/>
    <property type="molecule type" value="Genomic_DNA"/>
</dbReference>
<dbReference type="Gene3D" id="1.20.870.10">
    <property type="entry name" value="Son of sevenless (SoS) protein Chain: S domain 1"/>
    <property type="match status" value="1"/>
</dbReference>
<dbReference type="SUPFAM" id="SSF56112">
    <property type="entry name" value="Protein kinase-like (PK-like)"/>
    <property type="match status" value="1"/>
</dbReference>
<dbReference type="GO" id="GO:0003677">
    <property type="term" value="F:DNA binding"/>
    <property type="evidence" value="ECO:0007669"/>
    <property type="project" value="InterPro"/>
</dbReference>
<evidence type="ECO:0000259" key="6">
    <source>
        <dbReference type="PROSITE" id="PS50212"/>
    </source>
</evidence>
<dbReference type="Gene3D" id="1.10.510.10">
    <property type="entry name" value="Transferase(Phosphotransferase) domain 1"/>
    <property type="match status" value="2"/>
</dbReference>
<evidence type="ECO:0000256" key="1">
    <source>
        <dbReference type="ARBA" id="ARBA00022679"/>
    </source>
</evidence>
<dbReference type="InterPro" id="IPR011009">
    <property type="entry name" value="Kinase-like_dom_sf"/>
</dbReference>
<evidence type="ECO:0000256" key="4">
    <source>
        <dbReference type="PROSITE-ProRule" id="PRU00135"/>
    </source>
</evidence>
<feature type="compositionally biased region" description="Low complexity" evidence="5">
    <location>
        <begin position="244"/>
        <end position="260"/>
    </location>
</feature>
<dbReference type="Gene3D" id="3.30.210.10">
    <property type="entry name" value="DNA polymerase, thumb domain"/>
    <property type="match status" value="1"/>
</dbReference>
<dbReference type="FunFam" id="1.10.510.10:FF:000529">
    <property type="entry name" value="Kinase non-catalytic C-lobe domain-containing 1"/>
    <property type="match status" value="1"/>
</dbReference>
<feature type="compositionally biased region" description="Polar residues" evidence="5">
    <location>
        <begin position="280"/>
        <end position="291"/>
    </location>
</feature>
<protein>
    <recommendedName>
        <fullName evidence="10">Kinase non-catalytic C-lobe domain-containing protein 1</fullName>
    </recommendedName>
</protein>
<evidence type="ECO:0000256" key="2">
    <source>
        <dbReference type="ARBA" id="ARBA00022695"/>
    </source>
</evidence>
<dbReference type="Pfam" id="PF14791">
    <property type="entry name" value="DNA_pol_B_thumb"/>
    <property type="match status" value="1"/>
</dbReference>
<feature type="domain" description="KIND" evidence="7">
    <location>
        <begin position="395"/>
        <end position="588"/>
    </location>
</feature>
<evidence type="ECO:0000256" key="5">
    <source>
        <dbReference type="SAM" id="MobiDB-lite"/>
    </source>
</evidence>
<feature type="domain" description="N-terminal Ras-GEF" evidence="6">
    <location>
        <begin position="968"/>
        <end position="1096"/>
    </location>
</feature>
<dbReference type="GO" id="GO:0003887">
    <property type="term" value="F:DNA-directed DNA polymerase activity"/>
    <property type="evidence" value="ECO:0007669"/>
    <property type="project" value="InterPro"/>
</dbReference>
<dbReference type="GO" id="GO:0043025">
    <property type="term" value="C:neuronal cell body"/>
    <property type="evidence" value="ECO:0007669"/>
    <property type="project" value="TreeGrafter"/>
</dbReference>
<dbReference type="GO" id="GO:0005085">
    <property type="term" value="F:guanyl-nucleotide exchange factor activity"/>
    <property type="evidence" value="ECO:0007669"/>
    <property type="project" value="UniProtKB-KW"/>
</dbReference>
<dbReference type="InterPro" id="IPR029899">
    <property type="entry name" value="KNDC1"/>
</dbReference>
<feature type="region of interest" description="Disordered" evidence="5">
    <location>
        <begin position="330"/>
        <end position="377"/>
    </location>
</feature>
<name>A0A9W7WMW9_TRIRA</name>
<accession>A0A9W7WMW9</accession>
<feature type="region of interest" description="Disordered" evidence="5">
    <location>
        <begin position="244"/>
        <end position="298"/>
    </location>
</feature>
<keyword evidence="9" id="KW-1185">Reference proteome</keyword>
<dbReference type="GO" id="GO:0030425">
    <property type="term" value="C:dendrite"/>
    <property type="evidence" value="ECO:0007669"/>
    <property type="project" value="TreeGrafter"/>
</dbReference>
<dbReference type="InterPro" id="IPR037160">
    <property type="entry name" value="DNA_Pol_thumb_sf"/>
</dbReference>
<feature type="domain" description="KIND" evidence="7">
    <location>
        <begin position="37"/>
        <end position="215"/>
    </location>
</feature>
<dbReference type="InterPro" id="IPR011019">
    <property type="entry name" value="KIND_dom"/>
</dbReference>
<feature type="region of interest" description="Disordered" evidence="5">
    <location>
        <begin position="1305"/>
        <end position="1328"/>
    </location>
</feature>
<dbReference type="SUPFAM" id="SSF81301">
    <property type="entry name" value="Nucleotidyltransferase"/>
    <property type="match status" value="1"/>
</dbReference>
<comment type="caution">
    <text evidence="8">The sequence shown here is derived from an EMBL/GenBank/DDBJ whole genome shotgun (WGS) entry which is preliminary data.</text>
</comment>
<evidence type="ECO:0000313" key="8">
    <source>
        <dbReference type="EMBL" id="KAI7805140.1"/>
    </source>
</evidence>
<dbReference type="PRINTS" id="PR00871">
    <property type="entry name" value="DNAPOLXTDT"/>
</dbReference>
<feature type="compositionally biased region" description="Basic residues" evidence="5">
    <location>
        <begin position="262"/>
        <end position="278"/>
    </location>
</feature>
<evidence type="ECO:0000259" key="7">
    <source>
        <dbReference type="PROSITE" id="PS51377"/>
    </source>
</evidence>
<feature type="compositionally biased region" description="Polar residues" evidence="5">
    <location>
        <begin position="806"/>
        <end position="816"/>
    </location>
</feature>
<gene>
    <name evidence="8" type="ORF">IRJ41_000239</name>
</gene>
<feature type="compositionally biased region" description="Basic and acidic residues" evidence="5">
    <location>
        <begin position="330"/>
        <end position="350"/>
    </location>
</feature>
<dbReference type="PANTHER" id="PTHR21560:SF0">
    <property type="entry name" value="KINASE NON-CATALYTIC C-LOBE DOMAIN-CONTAINING PROTEIN 1"/>
    <property type="match status" value="1"/>
</dbReference>
<dbReference type="GO" id="GO:0048814">
    <property type="term" value="P:regulation of dendrite morphogenesis"/>
    <property type="evidence" value="ECO:0007669"/>
    <property type="project" value="TreeGrafter"/>
</dbReference>
<sequence length="1328" mass="149331">MGTFGSAALHLQDDDEDSDEENKEKRLPPLLEDEENVSLADILCLRDDGLTEQELWAVCVECVCSLQSISLSPLYHTLCITPDTLAFNAHGNVCFMEQMNDDPDGCFIPPEFDKTGNTFEGHMFSLGSSLSAALNYITDVELELSPGSTRLLKQMQMEKPEDRPRLQDVMSQAEVVLGNVSPASVCRSLSAIGRRVLSIESVAAFQDGWEKSAQQFAEHKISRSNSVENPSADGVMIRNFSCDSCDGSGGSSDSRSQNSSPVHRRSQGRRSGRPRRALNRSCSVPDSNNPPAFSPHAPISMMMADLSDITEEESAATGWNGRLHRVALKKEVKTSDSEREESETADHTPEPPDTQQTHHAGDEETREDADRRAGSNHMSRSMMCLNVEFQNTEWMSLPDVLSQSSQPFSVNELWALCHMCLTTLQTYTDLPDYLCLDSVYVTREGEMLFMRPKNKASCDVFFMAPEFQAHGIVTEKACVYGVAAILWTTAKFHLSPNQKLAMPRKLKRLLLEMARKTPVERPSIETVKKCCRDYLARQGTDAEMVWTELIRRLQQALVGCRDQTSSPECAENTSDPHLGEDQTGFVSLVSEGRMAPVTGPVPHHNITLPEAFTSPATHFSPIVLTPNTLEADHQSERSVFTQRLTDSVTQCPDISDSDHQSCSDAVERASVSLQCYSSEGCDQCSPLPSSPPSAPEENLQEIKTQLKIKPRRAVHESEPDETVFGIRREDTQEVMSQAPLYDSKEVSEQGSCALLEMQFSIDPEGGTGECVPETEPLWHRSELEEGGGAGLTPDCLQAHMDDSDSLISDRTLSGSTDPRDPPHDPAWALALYGEDSFSQDVLNYAQKLCSHCESPSLEDKSQELQQQLLIESRNLKKTRNFLHKLIHQERRNKGSDTKLMMSKVKLQFDELRDKVQFLQSVKKYLQVLRVDQWGLSLSLLPALAVCGYSSSVLQSSDDPAVLSSVRGKHGPLVTASAAALMAYLYARKAHIEGYIRQFFYTFRYFCTPEELLEFLMDKYNSTLRATEDQTSDCVRVHQRTVDLLHMWMEDALSLDFSCSSRLLQTLESFLTSKVAPVHSRGERLLSMLQATPRKRRVCGLSCAGDASISRSEYEDVNSLCRKSRIEDAARQILHRRVSRVPEPQTDQTFSIAAALPRPCYVSFMRSDETPTFSQTEHAALHTAQQLTLLEQNVLLYADLQESTFDLRKLPSRRFEAMDHFHKCFLIVKLKRDEVCEQRETDEDRRRDWRAIRVDLVAPPIERYAYALLGWTGSTLFDRDLRRFARLERGKLLDNHVLYDKATVQHTTTRNTDRSNQTRDETSSYDLTF</sequence>
<feature type="compositionally biased region" description="Basic and acidic residues" evidence="5">
    <location>
        <begin position="1310"/>
        <end position="1321"/>
    </location>
</feature>
<keyword evidence="1" id="KW-0808">Transferase</keyword>
<keyword evidence="3" id="KW-0677">Repeat</keyword>
<dbReference type="InterPro" id="IPR023578">
    <property type="entry name" value="Ras_GEF_dom_sf"/>
</dbReference>
<dbReference type="SUPFAM" id="SSF48366">
    <property type="entry name" value="Ras GEF"/>
    <property type="match status" value="1"/>
</dbReference>
<dbReference type="PROSITE" id="PS51377">
    <property type="entry name" value="KIND"/>
    <property type="match status" value="2"/>
</dbReference>
<dbReference type="Proteomes" id="UP001059041">
    <property type="component" value="Linkage Group LG9"/>
</dbReference>
<dbReference type="PROSITE" id="PS50212">
    <property type="entry name" value="RASGEF_NTER"/>
    <property type="match status" value="1"/>
</dbReference>
<evidence type="ECO:0008006" key="10">
    <source>
        <dbReference type="Google" id="ProtNLM"/>
    </source>
</evidence>
<dbReference type="InterPro" id="IPR002054">
    <property type="entry name" value="DNA-dir_DNA_pol_X"/>
</dbReference>
<dbReference type="SMART" id="SM00483">
    <property type="entry name" value="POLXc"/>
    <property type="match status" value="1"/>
</dbReference>
<evidence type="ECO:0000313" key="9">
    <source>
        <dbReference type="Proteomes" id="UP001059041"/>
    </source>
</evidence>
<dbReference type="InterPro" id="IPR029398">
    <property type="entry name" value="PolB_thumb"/>
</dbReference>
<proteinExistence type="predicted"/>
<dbReference type="InterPro" id="IPR043519">
    <property type="entry name" value="NT_sf"/>
</dbReference>
<dbReference type="PANTHER" id="PTHR21560">
    <property type="entry name" value="VERY KIND PROTEIN"/>
    <property type="match status" value="1"/>
</dbReference>
<dbReference type="InterPro" id="IPR001726">
    <property type="entry name" value="TdT/Mu"/>
</dbReference>